<evidence type="ECO:0000313" key="2">
    <source>
        <dbReference type="Proteomes" id="UP001273935"/>
    </source>
</evidence>
<dbReference type="RefSeq" id="WP_309042311.1">
    <property type="nucleotide sequence ID" value="NZ_CP133395.1"/>
</dbReference>
<evidence type="ECO:0000313" key="1">
    <source>
        <dbReference type="EMBL" id="MDV3442359.1"/>
    </source>
</evidence>
<protein>
    <submittedName>
        <fullName evidence="1">Uncharacterized protein</fullName>
    </submittedName>
</protein>
<name>A0ABU3XX90_9GAMM</name>
<sequence length="110" mass="12719">MLASLLTGLMTFHKVSEHTAIHRAVAGQFLALRNEACFFREVELLETDRLYELPERLKALSSARNTSSSYAQWVNDEITRAKIIVANVRQYEKDEMPVTAENEIKKLFRF</sequence>
<gene>
    <name evidence="1" type="ORF">R0G64_23405</name>
</gene>
<accession>A0ABU3XX90</accession>
<proteinExistence type="predicted"/>
<reference evidence="1 2" key="1">
    <citation type="submission" date="2023-10" db="EMBL/GenBank/DDBJ databases">
        <title>Pseudomonas otitidis isolated from a paediatric patient with cystic fibrosis in Chile.</title>
        <authorList>
            <person name="Amsteins-Romero L."/>
            <person name="Opazo-Capurro A."/>
            <person name="Matus-Kohler M."/>
            <person name="Gonzalez-Rocha G."/>
        </authorList>
    </citation>
    <scope>NUCLEOTIDE SEQUENCE [LARGE SCALE GENOMIC DNA]</scope>
    <source>
        <strain evidence="1 2">P-714</strain>
    </source>
</reference>
<organism evidence="1 2">
    <name type="scientific">Metapseudomonas otitidis</name>
    <dbReference type="NCBI Taxonomy" id="319939"/>
    <lineage>
        <taxon>Bacteria</taxon>
        <taxon>Pseudomonadati</taxon>
        <taxon>Pseudomonadota</taxon>
        <taxon>Gammaproteobacteria</taxon>
        <taxon>Pseudomonadales</taxon>
        <taxon>Pseudomonadaceae</taxon>
        <taxon>Metapseudomonas</taxon>
    </lineage>
</organism>
<dbReference type="Proteomes" id="UP001273935">
    <property type="component" value="Unassembled WGS sequence"/>
</dbReference>
<keyword evidence="2" id="KW-1185">Reference proteome</keyword>
<dbReference type="EMBL" id="JAWJUL010000113">
    <property type="protein sequence ID" value="MDV3442359.1"/>
    <property type="molecule type" value="Genomic_DNA"/>
</dbReference>
<comment type="caution">
    <text evidence="1">The sequence shown here is derived from an EMBL/GenBank/DDBJ whole genome shotgun (WGS) entry which is preliminary data.</text>
</comment>